<comment type="caution">
    <text evidence="5">The sequence shown here is derived from an EMBL/GenBank/DDBJ whole genome shotgun (WGS) entry which is preliminary data.</text>
</comment>
<dbReference type="SMART" id="SM00320">
    <property type="entry name" value="WD40"/>
    <property type="match status" value="3"/>
</dbReference>
<dbReference type="GO" id="GO:0006888">
    <property type="term" value="P:endoplasmic reticulum to Golgi vesicle-mediated transport"/>
    <property type="evidence" value="ECO:0007669"/>
    <property type="project" value="TreeGrafter"/>
</dbReference>
<dbReference type="InterPro" id="IPR014839">
    <property type="entry name" value="Crt10"/>
</dbReference>
<protein>
    <submittedName>
        <fullName evidence="5">Uncharacterized protein</fullName>
    </submittedName>
</protein>
<dbReference type="PROSITE" id="PS50082">
    <property type="entry name" value="WD_REPEATS_2"/>
    <property type="match status" value="1"/>
</dbReference>
<dbReference type="InterPro" id="IPR036322">
    <property type="entry name" value="WD40_repeat_dom_sf"/>
</dbReference>
<dbReference type="InterPro" id="IPR015943">
    <property type="entry name" value="WD40/YVTN_repeat-like_dom_sf"/>
</dbReference>
<feature type="region of interest" description="Disordered" evidence="4">
    <location>
        <begin position="363"/>
        <end position="411"/>
    </location>
</feature>
<feature type="repeat" description="WD" evidence="3">
    <location>
        <begin position="195"/>
        <end position="236"/>
    </location>
</feature>
<dbReference type="SUPFAM" id="SSF50978">
    <property type="entry name" value="WD40 repeat-like"/>
    <property type="match status" value="1"/>
</dbReference>
<evidence type="ECO:0000313" key="5">
    <source>
        <dbReference type="EMBL" id="KAK4512410.1"/>
    </source>
</evidence>
<gene>
    <name evidence="5" type="ORF">ATC70_003110</name>
</gene>
<keyword evidence="6" id="KW-1185">Reference proteome</keyword>
<dbReference type="Gene3D" id="2.130.10.10">
    <property type="entry name" value="YVTN repeat-like/Quinoprotein amine dehydrogenase"/>
    <property type="match status" value="1"/>
</dbReference>
<dbReference type="RefSeq" id="XP_064679076.1">
    <property type="nucleotide sequence ID" value="XM_064822476.1"/>
</dbReference>
<dbReference type="Proteomes" id="UP001304243">
    <property type="component" value="Unassembled WGS sequence"/>
</dbReference>
<keyword evidence="1 3" id="KW-0853">WD repeat</keyword>
<dbReference type="GO" id="GO:0030126">
    <property type="term" value="C:COPI vesicle coat"/>
    <property type="evidence" value="ECO:0007669"/>
    <property type="project" value="TreeGrafter"/>
</dbReference>
<proteinExistence type="predicted"/>
<feature type="region of interest" description="Disordered" evidence="4">
    <location>
        <begin position="431"/>
        <end position="532"/>
    </location>
</feature>
<feature type="compositionally biased region" description="Low complexity" evidence="4">
    <location>
        <begin position="513"/>
        <end position="524"/>
    </location>
</feature>
<dbReference type="EMBL" id="JASEJX010000021">
    <property type="protein sequence ID" value="KAK4512410.1"/>
    <property type="molecule type" value="Genomic_DNA"/>
</dbReference>
<evidence type="ECO:0000256" key="1">
    <source>
        <dbReference type="ARBA" id="ARBA00022574"/>
    </source>
</evidence>
<dbReference type="InterPro" id="IPR050844">
    <property type="entry name" value="Coatomer_complex_subunit"/>
</dbReference>
<dbReference type="InterPro" id="IPR019775">
    <property type="entry name" value="WD40_repeat_CS"/>
</dbReference>
<feature type="compositionally biased region" description="Acidic residues" evidence="4">
    <location>
        <begin position="388"/>
        <end position="407"/>
    </location>
</feature>
<sequence>MSNHLDKPVHKVLEGYDLLEVNAIQNRNTLNMSAGMLWRMNLCAVSDEIPCTFFVAMNYRIHVYTLDTINSPFKDPVKTLTSDSAARTGGGTESPFIINAIKVGRMLEKEVLVSVSEMGEICIWKTENLDEPPLILNNNGIATWGIAIHGDQGLLAVSANNFKIAVFNIAEMTARFGKRFSKEPNYLGTTEKIELEGHEHNIPNIDFNETGRYIVSVSVDTTCRIWDLSTRRMVTHKRSSSRQLPHDAWCWSAKFIKPGSFKHVVCNDEEISKLYQQRVYQGRSTCLASLGLCHSATNPAFPINVSRVFDLEEEDVDFEIYEGEGEGEIDDDTWDNRLVEEEDNYMEEVYERQRMQDELEYNLGDQDQDPDETSEIIHPASQQGNNDNGDEYGTDEDGEDYHDDDGGGEPAQWMLSLISAAVERPRTQAEWAATIRSSSDANADGWGDPLPAVAGQDSASITDENNGWETTTDSNGTTQMEEDLEPEATPSGTSSPSYCIPNIIRTTSSSSIPQLTQTATTTETPMPPPKDKHLGEYVMITTGKDVMLASTTLPRMNKIRAEHDLINKVDIRSDQLLSVLDRINMVEWLPELELFVVASQKGTVALMRLLQVEFENGHQACLFNNEHYLPVNVLQSTPLYGLTVKKVESERYAPVSYQIFLFYYSGNVLAYTVSRKDDTSVVNSLFF</sequence>
<evidence type="ECO:0000256" key="3">
    <source>
        <dbReference type="PROSITE-ProRule" id="PRU00221"/>
    </source>
</evidence>
<dbReference type="PANTHER" id="PTHR19876">
    <property type="entry name" value="COATOMER"/>
    <property type="match status" value="1"/>
</dbReference>
<evidence type="ECO:0000313" key="6">
    <source>
        <dbReference type="Proteomes" id="UP001304243"/>
    </source>
</evidence>
<dbReference type="GO" id="GO:0006886">
    <property type="term" value="P:intracellular protein transport"/>
    <property type="evidence" value="ECO:0007669"/>
    <property type="project" value="TreeGrafter"/>
</dbReference>
<name>A0AAN7DB33_9FUNG</name>
<dbReference type="InterPro" id="IPR001680">
    <property type="entry name" value="WD40_rpt"/>
</dbReference>
<dbReference type="GO" id="GO:0006891">
    <property type="term" value="P:intra-Golgi vesicle-mediated transport"/>
    <property type="evidence" value="ECO:0007669"/>
    <property type="project" value="TreeGrafter"/>
</dbReference>
<dbReference type="Pfam" id="PF00400">
    <property type="entry name" value="WD40"/>
    <property type="match status" value="1"/>
</dbReference>
<reference evidence="5 6" key="1">
    <citation type="submission" date="2022-11" db="EMBL/GenBank/DDBJ databases">
        <title>Mucor velutinosus strain NIH1002 WGS.</title>
        <authorList>
            <person name="Subramanian P."/>
            <person name="Mullikin J.C."/>
            <person name="Segre J.A."/>
            <person name="Zelazny A.M."/>
        </authorList>
    </citation>
    <scope>NUCLEOTIDE SEQUENCE [LARGE SCALE GENOMIC DNA]</scope>
    <source>
        <strain evidence="5 6">NIH1002</strain>
    </source>
</reference>
<dbReference type="AlphaFoldDB" id="A0AAN7DB33"/>
<accession>A0AAN7DB33</accession>
<dbReference type="Pfam" id="PF08728">
    <property type="entry name" value="CRT10"/>
    <property type="match status" value="1"/>
</dbReference>
<feature type="compositionally biased region" description="Polar residues" evidence="4">
    <location>
        <begin position="457"/>
        <end position="479"/>
    </location>
</feature>
<dbReference type="PANTHER" id="PTHR19876:SF2">
    <property type="entry name" value="COATOMER SUBUNIT BETA"/>
    <property type="match status" value="1"/>
</dbReference>
<organism evidence="5 6">
    <name type="scientific">Mucor velutinosus</name>
    <dbReference type="NCBI Taxonomy" id="708070"/>
    <lineage>
        <taxon>Eukaryota</taxon>
        <taxon>Fungi</taxon>
        <taxon>Fungi incertae sedis</taxon>
        <taxon>Mucoromycota</taxon>
        <taxon>Mucoromycotina</taxon>
        <taxon>Mucoromycetes</taxon>
        <taxon>Mucorales</taxon>
        <taxon>Mucorineae</taxon>
        <taxon>Mucoraceae</taxon>
        <taxon>Mucor</taxon>
    </lineage>
</organism>
<evidence type="ECO:0000256" key="4">
    <source>
        <dbReference type="SAM" id="MobiDB-lite"/>
    </source>
</evidence>
<evidence type="ECO:0000256" key="2">
    <source>
        <dbReference type="ARBA" id="ARBA00022737"/>
    </source>
</evidence>
<dbReference type="GO" id="GO:0006890">
    <property type="term" value="P:retrograde vesicle-mediated transport, Golgi to endoplasmic reticulum"/>
    <property type="evidence" value="ECO:0007669"/>
    <property type="project" value="TreeGrafter"/>
</dbReference>
<dbReference type="GeneID" id="89946812"/>
<dbReference type="PROSITE" id="PS00678">
    <property type="entry name" value="WD_REPEATS_1"/>
    <property type="match status" value="1"/>
</dbReference>
<dbReference type="PROSITE" id="PS50294">
    <property type="entry name" value="WD_REPEATS_REGION"/>
    <property type="match status" value="1"/>
</dbReference>
<keyword evidence="2" id="KW-0677">Repeat</keyword>